<dbReference type="PROSITE" id="PS51021">
    <property type="entry name" value="BAR"/>
    <property type="match status" value="1"/>
</dbReference>
<feature type="compositionally biased region" description="Basic and acidic residues" evidence="2">
    <location>
        <begin position="102"/>
        <end position="111"/>
    </location>
</feature>
<keyword evidence="6" id="KW-1185">Reference proteome</keyword>
<accession>A0ABQ7S4Z6</accession>
<feature type="domain" description="BAR" evidence="4">
    <location>
        <begin position="180"/>
        <end position="424"/>
    </location>
</feature>
<evidence type="ECO:0000256" key="2">
    <source>
        <dbReference type="SAM" id="MobiDB-lite"/>
    </source>
</evidence>
<evidence type="ECO:0000313" key="5">
    <source>
        <dbReference type="EMBL" id="KAG9508489.1"/>
    </source>
</evidence>
<keyword evidence="3" id="KW-0732">Signal</keyword>
<gene>
    <name evidence="5" type="primary">Sh3glb1</name>
    <name evidence="5" type="ORF">GZH46_03011</name>
</gene>
<evidence type="ECO:0000256" key="1">
    <source>
        <dbReference type="SAM" id="Coils"/>
    </source>
</evidence>
<dbReference type="InterPro" id="IPR004148">
    <property type="entry name" value="BAR_dom"/>
</dbReference>
<name>A0ABQ7S4Z6_9ACAR</name>
<feature type="coiled-coil region" evidence="1">
    <location>
        <begin position="348"/>
        <end position="375"/>
    </location>
</feature>
<evidence type="ECO:0000256" key="3">
    <source>
        <dbReference type="SAM" id="SignalP"/>
    </source>
</evidence>
<dbReference type="InterPro" id="IPR027267">
    <property type="entry name" value="AH/BAR_dom_sf"/>
</dbReference>
<reference evidence="5 6" key="1">
    <citation type="submission" date="2020-10" db="EMBL/GenBank/DDBJ databases">
        <authorList>
            <person name="Klimov P.B."/>
            <person name="Dyachkov S.M."/>
            <person name="Chetverikov P.E."/>
        </authorList>
    </citation>
    <scope>NUCLEOTIDE SEQUENCE [LARGE SCALE GENOMIC DNA]</scope>
    <source>
        <strain evidence="5">BMOC 18-1129-001#AD2665</strain>
        <tissue evidence="5">Entire mites</tissue>
    </source>
</reference>
<sequence>MSPVKIAIATFVVSLIGLTASAPNEKGSSSGSGKCVAGIKNIEAANPDEKLGANKQASTKLHLYDTDRKDFKANGAKGKEALVREQVQIDPSEEQARKKKLERRETEQARARRQQFDELEDRLNGSHAEELNWEQAKQRYGARAEEVYSEYEEQLNGAQFGEDTLMYPNWSDTLFYKFTEERLGTCEKTELDGYFENLLSRVDQTKSWTEKIVASAEAVLYPNPNNRYEDFIMEKFVAGTERKERLRNLEWLGSDMIGAGTELSPGDNYGSALIRVGQAQLKLGQGEREFVGKAHQQFVRPLRKFLDEDIKILTKERRTLEIKRLDLDAAKSRFKKARHNETNVTLSFDHNVSELEQAEAELDTAQSEFDKQVVLVQSLCDSVISTNEEHVKYLRQFIQLQADYYSQASDQLAKLLEENTDLRP</sequence>
<feature type="signal peptide" evidence="3">
    <location>
        <begin position="1"/>
        <end position="21"/>
    </location>
</feature>
<dbReference type="EMBL" id="JAIFTH010001619">
    <property type="protein sequence ID" value="KAG9508489.1"/>
    <property type="molecule type" value="Genomic_DNA"/>
</dbReference>
<dbReference type="Proteomes" id="UP000825002">
    <property type="component" value="Unassembled WGS sequence"/>
</dbReference>
<dbReference type="SMART" id="SM00721">
    <property type="entry name" value="BAR"/>
    <property type="match status" value="1"/>
</dbReference>
<feature type="region of interest" description="Disordered" evidence="2">
    <location>
        <begin position="86"/>
        <end position="111"/>
    </location>
</feature>
<comment type="caution">
    <text evidence="5">The sequence shown here is derived from an EMBL/GenBank/DDBJ whole genome shotgun (WGS) entry which is preliminary data.</text>
</comment>
<evidence type="ECO:0000313" key="6">
    <source>
        <dbReference type="Proteomes" id="UP000825002"/>
    </source>
</evidence>
<keyword evidence="1" id="KW-0175">Coiled coil</keyword>
<dbReference type="SUPFAM" id="SSF103657">
    <property type="entry name" value="BAR/IMD domain-like"/>
    <property type="match status" value="1"/>
</dbReference>
<proteinExistence type="predicted"/>
<dbReference type="Gene3D" id="1.20.1270.60">
    <property type="entry name" value="Arfaptin homology (AH) domain/BAR domain"/>
    <property type="match status" value="1"/>
</dbReference>
<organism evidence="5 6">
    <name type="scientific">Fragariocoptes setiger</name>
    <dbReference type="NCBI Taxonomy" id="1670756"/>
    <lineage>
        <taxon>Eukaryota</taxon>
        <taxon>Metazoa</taxon>
        <taxon>Ecdysozoa</taxon>
        <taxon>Arthropoda</taxon>
        <taxon>Chelicerata</taxon>
        <taxon>Arachnida</taxon>
        <taxon>Acari</taxon>
        <taxon>Acariformes</taxon>
        <taxon>Trombidiformes</taxon>
        <taxon>Prostigmata</taxon>
        <taxon>Eupodina</taxon>
        <taxon>Eriophyoidea</taxon>
        <taxon>Phytoptidae</taxon>
        <taxon>Fragariocoptes</taxon>
    </lineage>
</organism>
<protein>
    <submittedName>
        <fullName evidence="5">Endophilin-B1</fullName>
    </submittedName>
</protein>
<evidence type="ECO:0000259" key="4">
    <source>
        <dbReference type="PROSITE" id="PS51021"/>
    </source>
</evidence>
<feature type="chain" id="PRO_5046537968" evidence="3">
    <location>
        <begin position="22"/>
        <end position="424"/>
    </location>
</feature>
<dbReference type="Pfam" id="PF03114">
    <property type="entry name" value="BAR"/>
    <property type="match status" value="1"/>
</dbReference>